<evidence type="ECO:0000256" key="1">
    <source>
        <dbReference type="SAM" id="MobiDB-lite"/>
    </source>
</evidence>
<accession>A0A3N0C365</accession>
<protein>
    <recommendedName>
        <fullName evidence="4">Metalloprotease</fullName>
    </recommendedName>
</protein>
<proteinExistence type="predicted"/>
<gene>
    <name evidence="2" type="ORF">D7003_08105</name>
</gene>
<evidence type="ECO:0000313" key="3">
    <source>
        <dbReference type="Proteomes" id="UP000273807"/>
    </source>
</evidence>
<organism evidence="2 3">
    <name type="scientific">Arthrobacter oryzae</name>
    <dbReference type="NCBI Taxonomy" id="409290"/>
    <lineage>
        <taxon>Bacteria</taxon>
        <taxon>Bacillati</taxon>
        <taxon>Actinomycetota</taxon>
        <taxon>Actinomycetes</taxon>
        <taxon>Micrococcales</taxon>
        <taxon>Micrococcaceae</taxon>
        <taxon>Arthrobacter</taxon>
    </lineage>
</organism>
<reference evidence="2 3" key="1">
    <citation type="submission" date="2018-10" db="EMBL/GenBank/DDBJ databases">
        <title>Genome sequencing of Arthrobacter oryzae TNB02.</title>
        <authorList>
            <person name="Cho Y.-J."/>
            <person name="Cho A."/>
            <person name="Kim O.-S."/>
        </authorList>
    </citation>
    <scope>NUCLEOTIDE SEQUENCE [LARGE SCALE GENOMIC DNA]</scope>
    <source>
        <strain evidence="2 3">TNB02</strain>
    </source>
</reference>
<feature type="region of interest" description="Disordered" evidence="1">
    <location>
        <begin position="39"/>
        <end position="59"/>
    </location>
</feature>
<dbReference type="OrthoDB" id="4947318at2"/>
<name>A0A3N0C365_9MICC</name>
<dbReference type="InterPro" id="IPR049457">
    <property type="entry name" value="Emfourin"/>
</dbReference>
<dbReference type="EMBL" id="RBED01000084">
    <property type="protein sequence ID" value="RNL57002.1"/>
    <property type="molecule type" value="Genomic_DNA"/>
</dbReference>
<dbReference type="Proteomes" id="UP000273807">
    <property type="component" value="Unassembled WGS sequence"/>
</dbReference>
<evidence type="ECO:0008006" key="4">
    <source>
        <dbReference type="Google" id="ProtNLM"/>
    </source>
</evidence>
<keyword evidence="3" id="KW-1185">Reference proteome</keyword>
<dbReference type="Pfam" id="PF20242">
    <property type="entry name" value="Emfourin"/>
    <property type="match status" value="1"/>
</dbReference>
<dbReference type="AlphaFoldDB" id="A0A3N0C365"/>
<sequence>MKITVERSGGFAGIKRVWTAEAASADEEQRWQPVVEACPWDTVPRPDRGFPGGGGPDRFTYNIRAGRHRATVPEHSLTGPWRTLVELAREAAEAAAPRKGRQTPSG</sequence>
<comment type="caution">
    <text evidence="2">The sequence shown here is derived from an EMBL/GenBank/DDBJ whole genome shotgun (WGS) entry which is preliminary data.</text>
</comment>
<evidence type="ECO:0000313" key="2">
    <source>
        <dbReference type="EMBL" id="RNL57002.1"/>
    </source>
</evidence>